<dbReference type="PANTHER" id="PTHR24567">
    <property type="entry name" value="CRP FAMILY TRANSCRIPTIONAL REGULATORY PROTEIN"/>
    <property type="match status" value="1"/>
</dbReference>
<evidence type="ECO:0000313" key="6">
    <source>
        <dbReference type="EMBL" id="MBB1163259.1"/>
    </source>
</evidence>
<dbReference type="PROSITE" id="PS50042">
    <property type="entry name" value="CNMP_BINDING_3"/>
    <property type="match status" value="1"/>
</dbReference>
<keyword evidence="7" id="KW-1185">Reference proteome</keyword>
<feature type="domain" description="Cyclic nucleotide-binding" evidence="4">
    <location>
        <begin position="15"/>
        <end position="121"/>
    </location>
</feature>
<evidence type="ECO:0000313" key="7">
    <source>
        <dbReference type="Proteomes" id="UP000586093"/>
    </source>
</evidence>
<evidence type="ECO:0000256" key="1">
    <source>
        <dbReference type="ARBA" id="ARBA00023015"/>
    </source>
</evidence>
<sequence length="224" mass="24127">MPAPLLPEAWRQHPALAQLDPVERDAVLAEQAQRMAVPAGTLLFAEGGRCGGFPLLLAGEIRVARGSPQGRTLELYRVRPGDLCVVSTACLQQGMPLFAHAISTQPCELLMLQRAGLERWLAHPGFRSTLIGTLAGRLADLMQLVEAVAFQRLDQRLAGALLGRGPVLGLTHQALADEIGTVREIVSRLLRRFEQQGWLSLGRERITVLDPAALRALAGGGLGD</sequence>
<dbReference type="GO" id="GO:0003700">
    <property type="term" value="F:DNA-binding transcription factor activity"/>
    <property type="evidence" value="ECO:0007669"/>
    <property type="project" value="TreeGrafter"/>
</dbReference>
<dbReference type="InterPro" id="IPR012318">
    <property type="entry name" value="HTH_CRP"/>
</dbReference>
<dbReference type="PRINTS" id="PR00034">
    <property type="entry name" value="HTHCRP"/>
</dbReference>
<name>A0A839HUH7_9BURK</name>
<dbReference type="PANTHER" id="PTHR24567:SF74">
    <property type="entry name" value="HTH-TYPE TRANSCRIPTIONAL REGULATOR ARCR"/>
    <property type="match status" value="1"/>
</dbReference>
<dbReference type="SUPFAM" id="SSF46785">
    <property type="entry name" value="Winged helix' DNA-binding domain"/>
    <property type="match status" value="1"/>
</dbReference>
<accession>A0A839HUH7</accession>
<dbReference type="InterPro" id="IPR050397">
    <property type="entry name" value="Env_Response_Regulators"/>
</dbReference>
<keyword evidence="1" id="KW-0805">Transcription regulation</keyword>
<keyword evidence="3" id="KW-0804">Transcription</keyword>
<dbReference type="RefSeq" id="WP_182666015.1">
    <property type="nucleotide sequence ID" value="NZ_JACIVI010000008.1"/>
</dbReference>
<dbReference type="InterPro" id="IPR036388">
    <property type="entry name" value="WH-like_DNA-bd_sf"/>
</dbReference>
<gene>
    <name evidence="6" type="ORF">H4F90_14895</name>
</gene>
<dbReference type="EMBL" id="JACIVI010000008">
    <property type="protein sequence ID" value="MBB1163259.1"/>
    <property type="molecule type" value="Genomic_DNA"/>
</dbReference>
<dbReference type="AlphaFoldDB" id="A0A839HUH7"/>
<dbReference type="Pfam" id="PF13545">
    <property type="entry name" value="HTH_Crp_2"/>
    <property type="match status" value="1"/>
</dbReference>
<keyword evidence="2" id="KW-0238">DNA-binding</keyword>
<dbReference type="Gene3D" id="1.10.10.10">
    <property type="entry name" value="Winged helix-like DNA-binding domain superfamily/Winged helix DNA-binding domain"/>
    <property type="match status" value="1"/>
</dbReference>
<dbReference type="CDD" id="cd00038">
    <property type="entry name" value="CAP_ED"/>
    <property type="match status" value="1"/>
</dbReference>
<dbReference type="PROSITE" id="PS51063">
    <property type="entry name" value="HTH_CRP_2"/>
    <property type="match status" value="1"/>
</dbReference>
<dbReference type="Gene3D" id="2.60.120.10">
    <property type="entry name" value="Jelly Rolls"/>
    <property type="match status" value="1"/>
</dbReference>
<proteinExistence type="predicted"/>
<dbReference type="SMART" id="SM00419">
    <property type="entry name" value="HTH_CRP"/>
    <property type="match status" value="1"/>
</dbReference>
<dbReference type="InterPro" id="IPR014710">
    <property type="entry name" value="RmlC-like_jellyroll"/>
</dbReference>
<dbReference type="Pfam" id="PF00027">
    <property type="entry name" value="cNMP_binding"/>
    <property type="match status" value="1"/>
</dbReference>
<dbReference type="InterPro" id="IPR000595">
    <property type="entry name" value="cNMP-bd_dom"/>
</dbReference>
<dbReference type="Proteomes" id="UP000586093">
    <property type="component" value="Unassembled WGS sequence"/>
</dbReference>
<comment type="caution">
    <text evidence="6">The sequence shown here is derived from an EMBL/GenBank/DDBJ whole genome shotgun (WGS) entry which is preliminary data.</text>
</comment>
<reference evidence="6 7" key="1">
    <citation type="submission" date="2020-08" db="EMBL/GenBank/DDBJ databases">
        <title>Aquariorum lacteus gen. nov., sp. nov., a new member of the family Comamonadaceae, isolated from freshwater aquarium.</title>
        <authorList>
            <person name="Chun S.-J."/>
        </authorList>
    </citation>
    <scope>NUCLEOTIDE SEQUENCE [LARGE SCALE GENOMIC DNA]</scope>
    <source>
        <strain evidence="6 7">SJAQ100</strain>
    </source>
</reference>
<protein>
    <submittedName>
        <fullName evidence="6">Crp/Fnr family transcriptional regulator</fullName>
    </submittedName>
</protein>
<evidence type="ECO:0000256" key="3">
    <source>
        <dbReference type="ARBA" id="ARBA00023163"/>
    </source>
</evidence>
<evidence type="ECO:0000259" key="4">
    <source>
        <dbReference type="PROSITE" id="PS50042"/>
    </source>
</evidence>
<organism evidence="6 7">
    <name type="scientific">Aquariibacter albus</name>
    <dbReference type="NCBI Taxonomy" id="2759899"/>
    <lineage>
        <taxon>Bacteria</taxon>
        <taxon>Pseudomonadati</taxon>
        <taxon>Pseudomonadota</taxon>
        <taxon>Betaproteobacteria</taxon>
        <taxon>Burkholderiales</taxon>
        <taxon>Sphaerotilaceae</taxon>
        <taxon>Aquariibacter</taxon>
    </lineage>
</organism>
<dbReference type="GO" id="GO:0003677">
    <property type="term" value="F:DNA binding"/>
    <property type="evidence" value="ECO:0007669"/>
    <property type="project" value="UniProtKB-KW"/>
</dbReference>
<dbReference type="GO" id="GO:0005829">
    <property type="term" value="C:cytosol"/>
    <property type="evidence" value="ECO:0007669"/>
    <property type="project" value="TreeGrafter"/>
</dbReference>
<dbReference type="InterPro" id="IPR036390">
    <property type="entry name" value="WH_DNA-bd_sf"/>
</dbReference>
<evidence type="ECO:0000256" key="2">
    <source>
        <dbReference type="ARBA" id="ARBA00023125"/>
    </source>
</evidence>
<dbReference type="SUPFAM" id="SSF51206">
    <property type="entry name" value="cAMP-binding domain-like"/>
    <property type="match status" value="1"/>
</dbReference>
<evidence type="ECO:0000259" key="5">
    <source>
        <dbReference type="PROSITE" id="PS51063"/>
    </source>
</evidence>
<dbReference type="InterPro" id="IPR018490">
    <property type="entry name" value="cNMP-bd_dom_sf"/>
</dbReference>
<feature type="domain" description="HTH crp-type" evidence="5">
    <location>
        <begin position="151"/>
        <end position="212"/>
    </location>
</feature>